<feature type="transmembrane region" description="Helical" evidence="1">
    <location>
        <begin position="124"/>
        <end position="142"/>
    </location>
</feature>
<sequence>MLRFWRRQLSEDASRTFCRYAVAMTRSRLLTVWAALTLLAALSLWGVTFLDLAMAGRTWTDAGPCPYMPADSVRYGLSGFRFFCGHEAIGGLHPSYPLVLITLALNALLLWLMRGKGPQARQMLRVNLWTLLLTLGLGWPVLAVGERVENKFLAGGDVLRAEAGPALLQAERCEVRETAGRCTRQSRLWWPNPTAWGLIGLALTGAAGWRRGKDEL</sequence>
<dbReference type="InParanoid" id="Q9RW31"/>
<keyword evidence="1" id="KW-0812">Transmembrane</keyword>
<feature type="transmembrane region" description="Helical" evidence="1">
    <location>
        <begin position="95"/>
        <end position="112"/>
    </location>
</feature>
<name>Q9RW31_DEIRA</name>
<evidence type="ECO:0000256" key="1">
    <source>
        <dbReference type="SAM" id="Phobius"/>
    </source>
</evidence>
<evidence type="ECO:0000313" key="2">
    <source>
        <dbReference type="EMBL" id="AAF10422.1"/>
    </source>
</evidence>
<dbReference type="EnsemblBacteria" id="AAF10422">
    <property type="protein sequence ID" value="AAF10422"/>
    <property type="gene ID" value="DR_0838"/>
</dbReference>
<gene>
    <name evidence="2" type="ordered locus">DR_0838</name>
</gene>
<dbReference type="PIR" id="B75469">
    <property type="entry name" value="B75469"/>
</dbReference>
<feature type="transmembrane region" description="Helical" evidence="1">
    <location>
        <begin position="29"/>
        <end position="50"/>
    </location>
</feature>
<proteinExistence type="predicted"/>
<keyword evidence="3" id="KW-1185">Reference proteome</keyword>
<keyword evidence="1" id="KW-0472">Membrane</keyword>
<evidence type="ECO:0000313" key="3">
    <source>
        <dbReference type="Proteomes" id="UP000002524"/>
    </source>
</evidence>
<accession>Q9RW31</accession>
<dbReference type="Proteomes" id="UP000002524">
    <property type="component" value="Chromosome 1"/>
</dbReference>
<dbReference type="STRING" id="243230.DR_0838"/>
<dbReference type="AlphaFoldDB" id="Q9RW31"/>
<dbReference type="KEGG" id="dra:DR_0838"/>
<dbReference type="EMBL" id="AE000513">
    <property type="protein sequence ID" value="AAF10422.1"/>
    <property type="molecule type" value="Genomic_DNA"/>
</dbReference>
<dbReference type="PATRIC" id="fig|243230.17.peg.1021"/>
<protein>
    <submittedName>
        <fullName evidence="2">Uncharacterized protein</fullName>
    </submittedName>
</protein>
<keyword evidence="1" id="KW-1133">Transmembrane helix</keyword>
<reference evidence="2 3" key="1">
    <citation type="journal article" date="1999" name="Science">
        <title>Genome sequence of the radioresistant bacterium Deinococcus radiodurans R1.</title>
        <authorList>
            <person name="White O."/>
            <person name="Eisen J.A."/>
            <person name="Heidelberg J.F."/>
            <person name="Hickey E.K."/>
            <person name="Peterson J.D."/>
            <person name="Dodson R.J."/>
            <person name="Haft D.H."/>
            <person name="Gwinn M.L."/>
            <person name="Nelson W.C."/>
            <person name="Richardson D.L."/>
            <person name="Moffat K.S."/>
            <person name="Qin H."/>
            <person name="Jiang L."/>
            <person name="Pamphile W."/>
            <person name="Crosby M."/>
            <person name="Shen M."/>
            <person name="Vamathevan J.J."/>
            <person name="Lam P."/>
            <person name="McDonald L."/>
            <person name="Utterback T."/>
            <person name="Zalewski C."/>
            <person name="Makarova K.S."/>
            <person name="Aravind L."/>
            <person name="Daly M.J."/>
            <person name="Minton K.W."/>
            <person name="Fleischmann R.D."/>
            <person name="Ketchum K.A."/>
            <person name="Nelson K.E."/>
            <person name="Salzberg S."/>
            <person name="Smith H.O."/>
            <person name="Venter J.C."/>
            <person name="Fraser C.M."/>
        </authorList>
    </citation>
    <scope>NUCLEOTIDE SEQUENCE [LARGE SCALE GENOMIC DNA]</scope>
    <source>
        <strain evidence="3">ATCC 13939 / DSM 20539 / JCM 16871 / LMG 4051 / NBRC 15346 / NCIMB 9279 / R1 / VKM B-1422</strain>
    </source>
</reference>
<dbReference type="PaxDb" id="243230-DR_0838"/>
<organism evidence="2 3">
    <name type="scientific">Deinococcus radiodurans (strain ATCC 13939 / DSM 20539 / JCM 16871 / CCUG 27074 / LMG 4051 / NBRC 15346 / NCIMB 9279 / VKM B-1422 / R1)</name>
    <dbReference type="NCBI Taxonomy" id="243230"/>
    <lineage>
        <taxon>Bacteria</taxon>
        <taxon>Thermotogati</taxon>
        <taxon>Deinococcota</taxon>
        <taxon>Deinococci</taxon>
        <taxon>Deinococcales</taxon>
        <taxon>Deinococcaceae</taxon>
        <taxon>Deinococcus</taxon>
    </lineage>
</organism>
<dbReference type="HOGENOM" id="CLU_1292649_0_0_0"/>